<evidence type="ECO:0000256" key="1">
    <source>
        <dbReference type="ARBA" id="ARBA00022649"/>
    </source>
</evidence>
<dbReference type="InterPro" id="IPR007712">
    <property type="entry name" value="RelE/ParE_toxin"/>
</dbReference>
<dbReference type="InterPro" id="IPR035093">
    <property type="entry name" value="RelE/ParE_toxin_dom_sf"/>
</dbReference>
<sequence length="123" mass="14373">MKLKQSQRSKSLKGSREPVQRVVRFHPSSERELAEAVDFLNDEAPGLGFRLSGEVKETISKILRFPETYAIIEESVRGASLDVFRYTIFYEFDKESDQIFVVAIAHQSRHPNYWKERLRDIPE</sequence>
<proteinExistence type="predicted"/>
<evidence type="ECO:0000313" key="2">
    <source>
        <dbReference type="EMBL" id="KAB2932771.1"/>
    </source>
</evidence>
<dbReference type="Proteomes" id="UP000460298">
    <property type="component" value="Unassembled WGS sequence"/>
</dbReference>
<dbReference type="EMBL" id="WBUI01000008">
    <property type="protein sequence ID" value="KAB2932771.1"/>
    <property type="molecule type" value="Genomic_DNA"/>
</dbReference>
<reference evidence="2 3" key="1">
    <citation type="submission" date="2019-10" db="EMBL/GenBank/DDBJ databases">
        <title>Extracellular Electron Transfer in a Candidatus Methanoperedens spp. Enrichment Culture.</title>
        <authorList>
            <person name="Berger S."/>
            <person name="Rangel Shaw D."/>
            <person name="Berben T."/>
            <person name="In 'T Zandt M."/>
            <person name="Frank J."/>
            <person name="Reimann J."/>
            <person name="Jetten M.S.M."/>
            <person name="Welte C.U."/>
        </authorList>
    </citation>
    <scope>NUCLEOTIDE SEQUENCE [LARGE SCALE GENOMIC DNA]</scope>
    <source>
        <strain evidence="2">SB12</strain>
    </source>
</reference>
<accession>A0A833LXA3</accession>
<name>A0A833LXA3_9LEPT</name>
<gene>
    <name evidence="2" type="ORF">F9K24_10355</name>
</gene>
<dbReference type="OrthoDB" id="595476at2"/>
<comment type="caution">
    <text evidence="2">The sequence shown here is derived from an EMBL/GenBank/DDBJ whole genome shotgun (WGS) entry which is preliminary data.</text>
</comment>
<evidence type="ECO:0000313" key="3">
    <source>
        <dbReference type="Proteomes" id="UP000460298"/>
    </source>
</evidence>
<protein>
    <submittedName>
        <fullName evidence="2">Type II toxin-antitoxin system RelE/ParE family toxin</fullName>
    </submittedName>
</protein>
<dbReference type="Gene3D" id="3.30.2310.20">
    <property type="entry name" value="RelE-like"/>
    <property type="match status" value="1"/>
</dbReference>
<keyword evidence="1" id="KW-1277">Toxin-antitoxin system</keyword>
<dbReference type="Pfam" id="PF05016">
    <property type="entry name" value="ParE_toxin"/>
    <property type="match status" value="1"/>
</dbReference>
<organism evidence="2 3">
    <name type="scientific">Leptonema illini</name>
    <dbReference type="NCBI Taxonomy" id="183"/>
    <lineage>
        <taxon>Bacteria</taxon>
        <taxon>Pseudomonadati</taxon>
        <taxon>Spirochaetota</taxon>
        <taxon>Spirochaetia</taxon>
        <taxon>Leptospirales</taxon>
        <taxon>Leptospiraceae</taxon>
        <taxon>Leptonema</taxon>
    </lineage>
</organism>
<dbReference type="AlphaFoldDB" id="A0A833LXA3"/>